<dbReference type="PANTHER" id="PTHR43176">
    <property type="entry name" value="3-HYDROXYISOBUTYRYL-COA HYDROLASE-RELATED"/>
    <property type="match status" value="1"/>
</dbReference>
<dbReference type="CDD" id="cd06558">
    <property type="entry name" value="crotonase-like"/>
    <property type="match status" value="1"/>
</dbReference>
<sequence>MTGAFPGEIVTEVEGRVGRIRLNRPRQLHALNTAMCDAMLRALDDWANDPEVEAVAIDHLASPDGDPKLSRGFCAGGDIRMLADSGAADGVAARAFFFTEYRLNHRLFTYAKPTVAFMDGITMGGGVGISQPCRFRVATQNTRFAMPETAIGLFPDVGGGWYLSRLPGRIGRYLALTGHRLDGGELMALGLATHFISSQRLDEAKAAILTDPQGIEAALDALAEPVPAADILTHSDAIDRLFASDTLEDVFAALEADGGPFATETLATLRTKSPQAMKVSLKLLLESETIGTFEDEMRMEYAVASRVVQRHDFAEGVRAVIVDKDNAPRWSAASPDAVSDHLIDQIFAPLPDADAWSPA</sequence>
<evidence type="ECO:0000313" key="6">
    <source>
        <dbReference type="Proteomes" id="UP000199206"/>
    </source>
</evidence>
<reference evidence="6" key="1">
    <citation type="submission" date="2016-10" db="EMBL/GenBank/DDBJ databases">
        <authorList>
            <person name="Varghese N."/>
            <person name="Submissions S."/>
        </authorList>
    </citation>
    <scope>NUCLEOTIDE SEQUENCE [LARGE SCALE GENOMIC DNA]</scope>
    <source>
        <strain evidence="6">S6-262</strain>
    </source>
</reference>
<dbReference type="InterPro" id="IPR029045">
    <property type="entry name" value="ClpP/crotonase-like_dom_sf"/>
</dbReference>
<dbReference type="NCBIfam" id="NF004127">
    <property type="entry name" value="PRK05617.1"/>
    <property type="match status" value="1"/>
</dbReference>
<dbReference type="AlphaFoldDB" id="A0A1H7YKR6"/>
<dbReference type="InterPro" id="IPR032259">
    <property type="entry name" value="HIBYL-CoA-H"/>
</dbReference>
<keyword evidence="3" id="KW-0378">Hydrolase</keyword>
<dbReference type="SUPFAM" id="SSF52096">
    <property type="entry name" value="ClpP/crotonase"/>
    <property type="match status" value="1"/>
</dbReference>
<keyword evidence="6" id="KW-1185">Reference proteome</keyword>
<evidence type="ECO:0000256" key="2">
    <source>
        <dbReference type="ARBA" id="ARBA00011915"/>
    </source>
</evidence>
<organism evidence="5 6">
    <name type="scientific">Sphingomonas gellani</name>
    <dbReference type="NCBI Taxonomy" id="1166340"/>
    <lineage>
        <taxon>Bacteria</taxon>
        <taxon>Pseudomonadati</taxon>
        <taxon>Pseudomonadota</taxon>
        <taxon>Alphaproteobacteria</taxon>
        <taxon>Sphingomonadales</taxon>
        <taxon>Sphingomonadaceae</taxon>
        <taxon>Sphingomonas</taxon>
    </lineage>
</organism>
<evidence type="ECO:0000256" key="1">
    <source>
        <dbReference type="ARBA" id="ARBA00001709"/>
    </source>
</evidence>
<dbReference type="Pfam" id="PF16113">
    <property type="entry name" value="ECH_2"/>
    <property type="match status" value="1"/>
</dbReference>
<dbReference type="GO" id="GO:0003860">
    <property type="term" value="F:3-hydroxyisobutyryl-CoA hydrolase activity"/>
    <property type="evidence" value="ECO:0007669"/>
    <property type="project" value="UniProtKB-EC"/>
</dbReference>
<dbReference type="GO" id="GO:0006574">
    <property type="term" value="P:L-valine catabolic process"/>
    <property type="evidence" value="ECO:0007669"/>
    <property type="project" value="TreeGrafter"/>
</dbReference>
<name>A0A1H7YKR6_9SPHN</name>
<dbReference type="STRING" id="1166340.SAMN05192583_0313"/>
<dbReference type="EC" id="3.1.2.4" evidence="2"/>
<dbReference type="Gene3D" id="3.90.226.10">
    <property type="entry name" value="2-enoyl-CoA Hydratase, Chain A, domain 1"/>
    <property type="match status" value="1"/>
</dbReference>
<evidence type="ECO:0000256" key="3">
    <source>
        <dbReference type="ARBA" id="ARBA00022801"/>
    </source>
</evidence>
<gene>
    <name evidence="5" type="ORF">SAMN05192583_0313</name>
</gene>
<accession>A0A1H7YKR6</accession>
<comment type="catalytic activity">
    <reaction evidence="1">
        <text>3-hydroxy-2-methylpropanoyl-CoA + H2O = 3-hydroxy-2-methylpropanoate + CoA + H(+)</text>
        <dbReference type="Rhea" id="RHEA:20888"/>
        <dbReference type="ChEBI" id="CHEBI:11805"/>
        <dbReference type="ChEBI" id="CHEBI:15377"/>
        <dbReference type="ChEBI" id="CHEBI:15378"/>
        <dbReference type="ChEBI" id="CHEBI:57287"/>
        <dbReference type="ChEBI" id="CHEBI:57340"/>
        <dbReference type="EC" id="3.1.2.4"/>
    </reaction>
</comment>
<dbReference type="Proteomes" id="UP000199206">
    <property type="component" value="Unassembled WGS sequence"/>
</dbReference>
<dbReference type="PANTHER" id="PTHR43176:SF3">
    <property type="entry name" value="3-HYDROXYISOBUTYRYL-COA HYDROLASE, MITOCHONDRIAL"/>
    <property type="match status" value="1"/>
</dbReference>
<dbReference type="OrthoDB" id="9790967at2"/>
<dbReference type="InterPro" id="IPR045004">
    <property type="entry name" value="ECH_dom"/>
</dbReference>
<protein>
    <recommendedName>
        <fullName evidence="2">3-hydroxyisobutyryl-CoA hydrolase</fullName>
        <ecNumber evidence="2">3.1.2.4</ecNumber>
    </recommendedName>
</protein>
<evidence type="ECO:0000259" key="4">
    <source>
        <dbReference type="Pfam" id="PF16113"/>
    </source>
</evidence>
<feature type="domain" description="Enoyl-CoA hydratase/isomerase" evidence="4">
    <location>
        <begin position="17"/>
        <end position="347"/>
    </location>
</feature>
<evidence type="ECO:0000313" key="5">
    <source>
        <dbReference type="EMBL" id="SEM46856.1"/>
    </source>
</evidence>
<dbReference type="RefSeq" id="WP_093663704.1">
    <property type="nucleotide sequence ID" value="NZ_FOCF01000001.1"/>
</dbReference>
<proteinExistence type="predicted"/>
<dbReference type="EMBL" id="FOCF01000001">
    <property type="protein sequence ID" value="SEM46856.1"/>
    <property type="molecule type" value="Genomic_DNA"/>
</dbReference>